<evidence type="ECO:0000313" key="2">
    <source>
        <dbReference type="EMBL" id="CAB3767060.1"/>
    </source>
</evidence>
<sequence>MALQLIGTDLTGSALLALSDGMPQDLSYAAFGCLERGEGIPMSIPGFNGERNDPMSGVTHLGNGYRAFNPALMRFNCPDRESPFGLGGINAYAYCANDPINRIDPSGKQFMVAFFSAIFTEAVTLMGSVVGASLDSAVVGAAAASVAASAANATALGSAALGVTGLALGIASGVEAKHGNEAVAAKLKIAHKVIGTIGKIGSVVSGINMLQEVRKLRPKNPEFNLHDYRRTGLPMPIRAELEEEIPASSRRASSSQRVVESNEPALGQSDHIAQSQHVDNDSGLESSLEADRRSGSGRMNNGSGGSVSGNSNSSNVRPCVKRTSWQQELPPSRDIPSEAIDLQTLGSYTHLEFDTHEPTR</sequence>
<gene>
    <name evidence="2" type="ORF">LMG29739_04967</name>
</gene>
<dbReference type="EMBL" id="CADIKF010000049">
    <property type="protein sequence ID" value="CAB3767060.1"/>
    <property type="molecule type" value="Genomic_DNA"/>
</dbReference>
<dbReference type="SUPFAM" id="SSF56399">
    <property type="entry name" value="ADP-ribosylation"/>
    <property type="match status" value="1"/>
</dbReference>
<feature type="region of interest" description="Disordered" evidence="1">
    <location>
        <begin position="244"/>
        <end position="340"/>
    </location>
</feature>
<dbReference type="InterPro" id="IPR022385">
    <property type="entry name" value="Rhs_assc_core"/>
</dbReference>
<name>A0A6J5EKI4_9BURK</name>
<dbReference type="RefSeq" id="WP_246270524.1">
    <property type="nucleotide sequence ID" value="NZ_CADIKF010000049.1"/>
</dbReference>
<feature type="compositionally biased region" description="Low complexity" evidence="1">
    <location>
        <begin position="308"/>
        <end position="317"/>
    </location>
</feature>
<proteinExistence type="predicted"/>
<dbReference type="NCBIfam" id="TIGR03696">
    <property type="entry name" value="Rhs_assc_core"/>
    <property type="match status" value="1"/>
</dbReference>
<evidence type="ECO:0000256" key="1">
    <source>
        <dbReference type="SAM" id="MobiDB-lite"/>
    </source>
</evidence>
<organism evidence="2 3">
    <name type="scientific">Paraburkholderia solisilvae</name>
    <dbReference type="NCBI Taxonomy" id="624376"/>
    <lineage>
        <taxon>Bacteria</taxon>
        <taxon>Pseudomonadati</taxon>
        <taxon>Pseudomonadota</taxon>
        <taxon>Betaproteobacteria</taxon>
        <taxon>Burkholderiales</taxon>
        <taxon>Burkholderiaceae</taxon>
        <taxon>Paraburkholderia</taxon>
    </lineage>
</organism>
<dbReference type="Gene3D" id="2.180.10.10">
    <property type="entry name" value="RHS repeat-associated core"/>
    <property type="match status" value="1"/>
</dbReference>
<evidence type="ECO:0008006" key="4">
    <source>
        <dbReference type="Google" id="ProtNLM"/>
    </source>
</evidence>
<dbReference type="Proteomes" id="UP000494329">
    <property type="component" value="Unassembled WGS sequence"/>
</dbReference>
<reference evidence="2 3" key="1">
    <citation type="submission" date="2020-04" db="EMBL/GenBank/DDBJ databases">
        <authorList>
            <person name="De Canck E."/>
        </authorList>
    </citation>
    <scope>NUCLEOTIDE SEQUENCE [LARGE SCALE GENOMIC DNA]</scope>
    <source>
        <strain evidence="2 3">LMG 29739</strain>
    </source>
</reference>
<protein>
    <recommendedName>
        <fullName evidence="4">RHS repeat-associated core domain-containing protein</fullName>
    </recommendedName>
</protein>
<dbReference type="AlphaFoldDB" id="A0A6J5EKI4"/>
<accession>A0A6J5EKI4</accession>
<keyword evidence="3" id="KW-1185">Reference proteome</keyword>
<evidence type="ECO:0000313" key="3">
    <source>
        <dbReference type="Proteomes" id="UP000494329"/>
    </source>
</evidence>